<dbReference type="EMBL" id="VJXW01000033">
    <property type="protein sequence ID" value="TRW22240.1"/>
    <property type="molecule type" value="Genomic_DNA"/>
</dbReference>
<proteinExistence type="predicted"/>
<evidence type="ECO:0000313" key="2">
    <source>
        <dbReference type="EMBL" id="RDY20449.1"/>
    </source>
</evidence>
<evidence type="ECO:0000313" key="4">
    <source>
        <dbReference type="Proteomes" id="UP000093352"/>
    </source>
</evidence>
<name>A0A371IIY9_9FIRM</name>
<reference evidence="2" key="2">
    <citation type="submission" date="2018-07" db="EMBL/GenBank/DDBJ databases">
        <authorList>
            <person name="Quirk P.G."/>
            <person name="Krulwich T.A."/>
        </authorList>
    </citation>
    <scope>NUCLEOTIDE SEQUENCE</scope>
    <source>
        <strain evidence="2">CCRI-22567</strain>
    </source>
</reference>
<keyword evidence="4" id="KW-1185">Reference proteome</keyword>
<protein>
    <recommendedName>
        <fullName evidence="6">DUF3847 domain-containing protein</fullName>
    </recommendedName>
</protein>
<reference evidence="2 4" key="1">
    <citation type="journal article" date="2016" name="Genome Announc.">
        <title>Draft Genome Sequence of Criibacterium bergeronii gen. nov., sp. nov., Strain CCRI-22567T, Isolated from a Vaginal Sample from a Woman with Bacterial Vaginosis.</title>
        <authorList>
            <person name="Maheux A.F."/>
            <person name="Berube E."/>
            <person name="Boudreau D.K."/>
            <person name="Raymond F."/>
            <person name="Corbeil J."/>
            <person name="Roy P.H."/>
            <person name="Boissinot M."/>
            <person name="Omar R.F."/>
        </authorList>
    </citation>
    <scope>NUCLEOTIDE SEQUENCE [LARGE SCALE GENOMIC DNA]</scope>
    <source>
        <strain evidence="2 4">CCRI-22567</strain>
    </source>
</reference>
<dbReference type="Proteomes" id="UP000319424">
    <property type="component" value="Unassembled WGS sequence"/>
</dbReference>
<dbReference type="EMBL" id="MBEW02000037">
    <property type="protein sequence ID" value="RDY20449.1"/>
    <property type="molecule type" value="Genomic_DNA"/>
</dbReference>
<dbReference type="OrthoDB" id="1971934at2"/>
<evidence type="ECO:0008006" key="6">
    <source>
        <dbReference type="Google" id="ProtNLM"/>
    </source>
</evidence>
<dbReference type="RefSeq" id="WP_068913254.1">
    <property type="nucleotide sequence ID" value="NZ_MBEW02000037.1"/>
</dbReference>
<evidence type="ECO:0000256" key="1">
    <source>
        <dbReference type="SAM" id="Coils"/>
    </source>
</evidence>
<reference evidence="3 5" key="3">
    <citation type="submission" date="2019-07" db="EMBL/GenBank/DDBJ databases">
        <title>Criibacterium bergeronii gen. nov., sp. nov. isolated from human clinical samples.</title>
        <authorList>
            <person name="Maheux A.F."/>
            <person name="Boudreau D.K."/>
            <person name="Berube E."/>
            <person name="Brodeur S."/>
            <person name="Bernard K.A."/>
            <person name="Abed J.Y."/>
            <person name="Ducrey E."/>
            <person name="Guay E.F."/>
            <person name="Raymond F."/>
            <person name="Corbeil J."/>
            <person name="Domingo M.-C."/>
            <person name="Roy P.H."/>
            <person name="Boissinot M."/>
            <person name="Tocheva E.I."/>
            <person name="Omar R.F."/>
        </authorList>
    </citation>
    <scope>NUCLEOTIDE SEQUENCE [LARGE SCALE GENOMIC DNA]</scope>
    <source>
        <strain evidence="3 5">CCRI-24246</strain>
    </source>
</reference>
<accession>A0A371IIY9</accession>
<evidence type="ECO:0000313" key="3">
    <source>
        <dbReference type="EMBL" id="TRW22240.1"/>
    </source>
</evidence>
<organism evidence="2 4">
    <name type="scientific">Criibacterium bergeronii</name>
    <dbReference type="NCBI Taxonomy" id="1871336"/>
    <lineage>
        <taxon>Bacteria</taxon>
        <taxon>Bacillati</taxon>
        <taxon>Bacillota</taxon>
        <taxon>Clostridia</taxon>
        <taxon>Peptostreptococcales</taxon>
        <taxon>Filifactoraceae</taxon>
        <taxon>Criibacterium</taxon>
    </lineage>
</organism>
<evidence type="ECO:0000313" key="5">
    <source>
        <dbReference type="Proteomes" id="UP000319424"/>
    </source>
</evidence>
<dbReference type="Proteomes" id="UP000093352">
    <property type="component" value="Unassembled WGS sequence"/>
</dbReference>
<dbReference type="AlphaFoldDB" id="A0A371IIY9"/>
<sequence>MAENIEMLEEQLNELQNRKDELLKKENLDEKIKELQDKRKSLLKKEKGERRKARHKRLIERGAMFEKYFSFDEKSSSAEVELFLKQILSDKNFVEYAEKIRYRIKKILAANAAEHNSKENENIE</sequence>
<comment type="caution">
    <text evidence="2">The sequence shown here is derived from an EMBL/GenBank/DDBJ whole genome shotgun (WGS) entry which is preliminary data.</text>
</comment>
<keyword evidence="1" id="KW-0175">Coiled coil</keyword>
<gene>
    <name evidence="2" type="ORF">BBG48_009980</name>
    <name evidence="3" type="ORF">FL857_11640</name>
</gene>
<feature type="coiled-coil region" evidence="1">
    <location>
        <begin position="5"/>
        <end position="52"/>
    </location>
</feature>